<feature type="repeat" description="ANK" evidence="2">
    <location>
        <begin position="512"/>
        <end position="544"/>
    </location>
</feature>
<dbReference type="EMBL" id="JQGA01001021">
    <property type="protein sequence ID" value="KGO70685.1"/>
    <property type="molecule type" value="Genomic_DNA"/>
</dbReference>
<dbReference type="PROSITE" id="PS50297">
    <property type="entry name" value="ANK_REP_REGION"/>
    <property type="match status" value="2"/>
</dbReference>
<proteinExistence type="predicted"/>
<protein>
    <recommendedName>
        <fullName evidence="3">Nephrocystin 3-like N-terminal domain-containing protein</fullName>
    </recommendedName>
</protein>
<dbReference type="PANTHER" id="PTHR10039">
    <property type="entry name" value="AMELOGENIN"/>
    <property type="match status" value="1"/>
</dbReference>
<dbReference type="PROSITE" id="PS50088">
    <property type="entry name" value="ANK_REPEAT"/>
    <property type="match status" value="3"/>
</dbReference>
<dbReference type="Pfam" id="PF24883">
    <property type="entry name" value="NPHP3_N"/>
    <property type="match status" value="1"/>
</dbReference>
<feature type="domain" description="Nephrocystin 3-like N-terminal" evidence="3">
    <location>
        <begin position="10"/>
        <end position="128"/>
    </location>
</feature>
<keyword evidence="2" id="KW-0040">ANK repeat</keyword>
<gene>
    <name evidence="4" type="ORF">PITC_055760</name>
</gene>
<comment type="caution">
    <text evidence="4">The sequence shown here is derived from an EMBL/GenBank/DDBJ whole genome shotgun (WGS) entry which is preliminary data.</text>
</comment>
<dbReference type="Gene3D" id="1.25.40.20">
    <property type="entry name" value="Ankyrin repeat-containing domain"/>
    <property type="match status" value="1"/>
</dbReference>
<evidence type="ECO:0000256" key="2">
    <source>
        <dbReference type="PROSITE-ProRule" id="PRU00023"/>
    </source>
</evidence>
<dbReference type="PANTHER" id="PTHR10039:SF5">
    <property type="entry name" value="NACHT DOMAIN-CONTAINING PROTEIN"/>
    <property type="match status" value="1"/>
</dbReference>
<dbReference type="STRING" id="40296.A0A0A2L273"/>
<dbReference type="InterPro" id="IPR036770">
    <property type="entry name" value="Ankyrin_rpt-contain_sf"/>
</dbReference>
<feature type="repeat" description="ANK" evidence="2">
    <location>
        <begin position="545"/>
        <end position="577"/>
    </location>
</feature>
<evidence type="ECO:0000313" key="5">
    <source>
        <dbReference type="Proteomes" id="UP000030104"/>
    </source>
</evidence>
<keyword evidence="1" id="KW-0677">Repeat</keyword>
<dbReference type="OMA" id="YAKDPLR"/>
<dbReference type="AlphaFoldDB" id="A0A0A2L273"/>
<evidence type="ECO:0000313" key="4">
    <source>
        <dbReference type="EMBL" id="KGO70685.1"/>
    </source>
</evidence>
<dbReference type="SUPFAM" id="SSF48403">
    <property type="entry name" value="Ankyrin repeat"/>
    <property type="match status" value="1"/>
</dbReference>
<evidence type="ECO:0000259" key="3">
    <source>
        <dbReference type="Pfam" id="PF24883"/>
    </source>
</evidence>
<dbReference type="OrthoDB" id="194358at2759"/>
<dbReference type="Proteomes" id="UP000030104">
    <property type="component" value="Unassembled WGS sequence"/>
</dbReference>
<reference evidence="4 5" key="1">
    <citation type="journal article" date="2015" name="Mol. Plant Microbe Interact.">
        <title>Genome, transcriptome, and functional analyses of Penicillium expansum provide new insights into secondary metabolism and pathogenicity.</title>
        <authorList>
            <person name="Ballester A.R."/>
            <person name="Marcet-Houben M."/>
            <person name="Levin E."/>
            <person name="Sela N."/>
            <person name="Selma-Lazaro C."/>
            <person name="Carmona L."/>
            <person name="Wisniewski M."/>
            <person name="Droby S."/>
            <person name="Gonzalez-Candelas L."/>
            <person name="Gabaldon T."/>
        </authorList>
    </citation>
    <scope>NUCLEOTIDE SEQUENCE [LARGE SCALE GENOMIC DNA]</scope>
    <source>
        <strain evidence="4 5">PHI-1</strain>
    </source>
</reference>
<dbReference type="SMART" id="SM00248">
    <property type="entry name" value="ANK"/>
    <property type="match status" value="4"/>
</dbReference>
<dbReference type="PhylomeDB" id="A0A0A2L273"/>
<name>A0A0A2L273_PENIT</name>
<accession>A0A0A2L273</accession>
<organism evidence="4 5">
    <name type="scientific">Penicillium italicum</name>
    <name type="common">Blue mold</name>
    <dbReference type="NCBI Taxonomy" id="40296"/>
    <lineage>
        <taxon>Eukaryota</taxon>
        <taxon>Fungi</taxon>
        <taxon>Dikarya</taxon>
        <taxon>Ascomycota</taxon>
        <taxon>Pezizomycotina</taxon>
        <taxon>Eurotiomycetes</taxon>
        <taxon>Eurotiomycetidae</taxon>
        <taxon>Eurotiales</taxon>
        <taxon>Aspergillaceae</taxon>
        <taxon>Penicillium</taxon>
    </lineage>
</organism>
<dbReference type="InterPro" id="IPR002110">
    <property type="entry name" value="Ankyrin_rpt"/>
</dbReference>
<feature type="repeat" description="ANK" evidence="2">
    <location>
        <begin position="578"/>
        <end position="610"/>
    </location>
</feature>
<dbReference type="Pfam" id="PF12796">
    <property type="entry name" value="Ank_2"/>
    <property type="match status" value="1"/>
</dbReference>
<sequence>MKGKARHKHAITASFFFNARGDCLEKSISGMYRSLLVQLLEGYTDLQVVLDDSDLVPQIHNGCPSLNVLKELFANAVCTLGQRSFTCFIDALDECDEQQVVDMVQYFEDLAEQSTAKGISFRTCFSSRHYPYIVIKRGIRLTLEDQSGHAEDLATYVKSRLIINEPTLVEELQPQLLGKAAGVFMWVVLVVDILNKEYRRGGMALRMRLAEIPSGLSELFKDILSRDNESMEALLLCILWILYAKDPLRPQEFYHALWSGLSLKGLADSQIPDATILDTGAGVNRFSRYVISSSKGLAETTKSSQPRVQFIHESVRDFLVKDKGLYELWPELGFDCESLGHEKLKQCCSLYMNHTLICTSVGRLLSESNSNNRKEISNEYPFLEYASQNILYHANAAAKAISQETFLSSFPINNWINTNNLFEKFNNRKYTLNANLFYILADKGYPGLIRARLKEDSQIEVFGERYQYPVFAALANGNKDAVAALLNSSSRIYNGVEITEGLNHRKDLKEYENRTPLSWAAQGGRAGIVKLLLQTRTIVDDMDIGGRTPLSRASSNGHEGVARLLIDKGADIHTSDECGWTPLQWALKNGHEGVEKLLIDKEADIYTSDKDRWTPL</sequence>
<evidence type="ECO:0000256" key="1">
    <source>
        <dbReference type="ARBA" id="ARBA00022737"/>
    </source>
</evidence>
<dbReference type="Pfam" id="PF00023">
    <property type="entry name" value="Ank"/>
    <property type="match status" value="1"/>
</dbReference>
<keyword evidence="5" id="KW-1185">Reference proteome</keyword>
<dbReference type="InterPro" id="IPR056884">
    <property type="entry name" value="NPHP3-like_N"/>
</dbReference>
<dbReference type="HOGENOM" id="CLU_000288_34_14_1"/>